<evidence type="ECO:0000313" key="1">
    <source>
        <dbReference type="EMBL" id="EUC47358.1"/>
    </source>
</evidence>
<organism evidence="1 2">
    <name type="scientific">Bipolaris oryzae ATCC 44560</name>
    <dbReference type="NCBI Taxonomy" id="930090"/>
    <lineage>
        <taxon>Eukaryota</taxon>
        <taxon>Fungi</taxon>
        <taxon>Dikarya</taxon>
        <taxon>Ascomycota</taxon>
        <taxon>Pezizomycotina</taxon>
        <taxon>Dothideomycetes</taxon>
        <taxon>Pleosporomycetidae</taxon>
        <taxon>Pleosporales</taxon>
        <taxon>Pleosporineae</taxon>
        <taxon>Pleosporaceae</taxon>
        <taxon>Bipolaris</taxon>
    </lineage>
</organism>
<sequence length="322" mass="36804">MCEHMMQTPHDQCSICIEENNITTFEDSAPIQKIEKKAEISFNNSRAVPEEEEDFHDQRSNCRDYKALSDVDSITSHWRLDDLEEELEPMPPAWSSTLQTETTHEENLLPLWTQGAPYNTYENGVSPSTVLYNPNHREGSYTGRYNHHRSSSPYIPWTAHPYFSPPSRNPPINTSSSRAAPSTARENTLYPYFAPLPHNPPVNALSSRDVTSTAQENMPVGDQSAFPTESLSGASHREIIHEQLAQLPHHMAQARLHHYQPQPHYYGEPPRNYLVWPGERTYGVGVPPHLWPVLWPDVNRPFRPGAFDHLRSQMGHDEPKSK</sequence>
<dbReference type="EMBL" id="KI963953">
    <property type="protein sequence ID" value="EUC47358.1"/>
    <property type="molecule type" value="Genomic_DNA"/>
</dbReference>
<reference evidence="1 2" key="1">
    <citation type="journal article" date="2013" name="PLoS Genet.">
        <title>Comparative genome structure, secondary metabolite, and effector coding capacity across Cochliobolus pathogens.</title>
        <authorList>
            <person name="Condon B.J."/>
            <person name="Leng Y."/>
            <person name="Wu D."/>
            <person name="Bushley K.E."/>
            <person name="Ohm R.A."/>
            <person name="Otillar R."/>
            <person name="Martin J."/>
            <person name="Schackwitz W."/>
            <person name="Grimwood J."/>
            <person name="MohdZainudin N."/>
            <person name="Xue C."/>
            <person name="Wang R."/>
            <person name="Manning V.A."/>
            <person name="Dhillon B."/>
            <person name="Tu Z.J."/>
            <person name="Steffenson B.J."/>
            <person name="Salamov A."/>
            <person name="Sun H."/>
            <person name="Lowry S."/>
            <person name="LaButti K."/>
            <person name="Han J."/>
            <person name="Copeland A."/>
            <person name="Lindquist E."/>
            <person name="Barry K."/>
            <person name="Schmutz J."/>
            <person name="Baker S.E."/>
            <person name="Ciuffetti L.M."/>
            <person name="Grigoriev I.V."/>
            <person name="Zhong S."/>
            <person name="Turgeon B.G."/>
        </authorList>
    </citation>
    <scope>NUCLEOTIDE SEQUENCE [LARGE SCALE GENOMIC DNA]</scope>
    <source>
        <strain evidence="1 2">ATCC 44560</strain>
    </source>
</reference>
<evidence type="ECO:0000313" key="2">
    <source>
        <dbReference type="Proteomes" id="UP000054032"/>
    </source>
</evidence>
<dbReference type="AlphaFoldDB" id="W6ZC30"/>
<dbReference type="KEGG" id="bor:COCMIDRAFT_3617"/>
<name>W6ZC30_COCMI</name>
<dbReference type="OrthoDB" id="3687864at2759"/>
<dbReference type="HOGENOM" id="CLU_863286_0_0_1"/>
<dbReference type="RefSeq" id="XP_007686054.1">
    <property type="nucleotide sequence ID" value="XM_007687864.1"/>
</dbReference>
<keyword evidence="2" id="KW-1185">Reference proteome</keyword>
<proteinExistence type="predicted"/>
<dbReference type="GeneID" id="19122963"/>
<accession>W6ZC30</accession>
<protein>
    <submittedName>
        <fullName evidence="1">Uncharacterized protein</fullName>
    </submittedName>
</protein>
<dbReference type="Proteomes" id="UP000054032">
    <property type="component" value="Unassembled WGS sequence"/>
</dbReference>
<gene>
    <name evidence="1" type="ORF">COCMIDRAFT_3617</name>
</gene>